<evidence type="ECO:0000313" key="2">
    <source>
        <dbReference type="Proteomes" id="UP001500305"/>
    </source>
</evidence>
<evidence type="ECO:0000313" key="1">
    <source>
        <dbReference type="EMBL" id="GAA2258679.1"/>
    </source>
</evidence>
<dbReference type="EMBL" id="BAAATR010000023">
    <property type="protein sequence ID" value="GAA2258679.1"/>
    <property type="molecule type" value="Genomic_DNA"/>
</dbReference>
<name>A0ABP5RHB5_9ACTN</name>
<comment type="caution">
    <text evidence="1">The sequence shown here is derived from an EMBL/GenBank/DDBJ whole genome shotgun (WGS) entry which is preliminary data.</text>
</comment>
<organism evidence="1 2">
    <name type="scientific">Kitasatospora cystarginea</name>
    <dbReference type="NCBI Taxonomy" id="58350"/>
    <lineage>
        <taxon>Bacteria</taxon>
        <taxon>Bacillati</taxon>
        <taxon>Actinomycetota</taxon>
        <taxon>Actinomycetes</taxon>
        <taxon>Kitasatosporales</taxon>
        <taxon>Streptomycetaceae</taxon>
        <taxon>Kitasatospora</taxon>
    </lineage>
</organism>
<keyword evidence="2" id="KW-1185">Reference proteome</keyword>
<gene>
    <name evidence="1" type="ORF">GCM10010430_48400</name>
</gene>
<dbReference type="Proteomes" id="UP001500305">
    <property type="component" value="Unassembled WGS sequence"/>
</dbReference>
<protein>
    <submittedName>
        <fullName evidence="1">Uncharacterized protein</fullName>
    </submittedName>
</protein>
<sequence>MTDTRGETGPGPQRGFDFDVPVHFHDLGMHLTDEQRWAHLSEVAAEIWSGGTGYQRKTVQRLYADLAGAAAADGASYAGICMFATEDDRVSSASLIVRSETIEPADVETVASVLHETLSLNPDCDVYRTEVEAGPAIVRFTGIQWTPPPAAEGAPRPAAIPMAQIDVHLPLPEVSSLLVMSLTTPSLPDLPHYVALLCELAESVRLLDDEPDRQPTGSEARIQAAFG</sequence>
<accession>A0ABP5RHB5</accession>
<proteinExistence type="predicted"/>
<dbReference type="RefSeq" id="WP_344638592.1">
    <property type="nucleotide sequence ID" value="NZ_BAAATR010000023.1"/>
</dbReference>
<reference evidence="2" key="1">
    <citation type="journal article" date="2019" name="Int. J. Syst. Evol. Microbiol.">
        <title>The Global Catalogue of Microorganisms (GCM) 10K type strain sequencing project: providing services to taxonomists for standard genome sequencing and annotation.</title>
        <authorList>
            <consortium name="The Broad Institute Genomics Platform"/>
            <consortium name="The Broad Institute Genome Sequencing Center for Infectious Disease"/>
            <person name="Wu L."/>
            <person name="Ma J."/>
        </authorList>
    </citation>
    <scope>NUCLEOTIDE SEQUENCE [LARGE SCALE GENOMIC DNA]</scope>
    <source>
        <strain evidence="2">JCM 7356</strain>
    </source>
</reference>